<reference evidence="4" key="1">
    <citation type="journal article" date="2019" name="Int. J. Syst. Evol. Microbiol.">
        <title>The Global Catalogue of Microorganisms (GCM) 10K type strain sequencing project: providing services to taxonomists for standard genome sequencing and annotation.</title>
        <authorList>
            <consortium name="The Broad Institute Genomics Platform"/>
            <consortium name="The Broad Institute Genome Sequencing Center for Infectious Disease"/>
            <person name="Wu L."/>
            <person name="Ma J."/>
        </authorList>
    </citation>
    <scope>NUCLEOTIDE SEQUENCE [LARGE SCALE GENOMIC DNA]</scope>
    <source>
        <strain evidence="4">CCTCC AB 2017081</strain>
    </source>
</reference>
<proteinExistence type="predicted"/>
<organism evidence="3 4">
    <name type="scientific">Deinococcus rufus</name>
    <dbReference type="NCBI Taxonomy" id="2136097"/>
    <lineage>
        <taxon>Bacteria</taxon>
        <taxon>Thermotogati</taxon>
        <taxon>Deinococcota</taxon>
        <taxon>Deinococci</taxon>
        <taxon>Deinococcales</taxon>
        <taxon>Deinococcaceae</taxon>
        <taxon>Deinococcus</taxon>
    </lineage>
</organism>
<dbReference type="EMBL" id="JBHRZG010000022">
    <property type="protein sequence ID" value="MFC3834135.1"/>
    <property type="molecule type" value="Genomic_DNA"/>
</dbReference>
<keyword evidence="2" id="KW-0812">Transmembrane</keyword>
<evidence type="ECO:0000313" key="4">
    <source>
        <dbReference type="Proteomes" id="UP001595803"/>
    </source>
</evidence>
<keyword evidence="2" id="KW-0472">Membrane</keyword>
<feature type="transmembrane region" description="Helical" evidence="2">
    <location>
        <begin position="61"/>
        <end position="79"/>
    </location>
</feature>
<evidence type="ECO:0000256" key="2">
    <source>
        <dbReference type="SAM" id="Phobius"/>
    </source>
</evidence>
<feature type="region of interest" description="Disordered" evidence="1">
    <location>
        <begin position="116"/>
        <end position="173"/>
    </location>
</feature>
<feature type="compositionally biased region" description="Basic and acidic residues" evidence="1">
    <location>
        <begin position="151"/>
        <end position="166"/>
    </location>
</feature>
<name>A0ABV7ZBK3_9DEIO</name>
<gene>
    <name evidence="3" type="ORF">ACFOSB_14860</name>
</gene>
<dbReference type="Proteomes" id="UP001595803">
    <property type="component" value="Unassembled WGS sequence"/>
</dbReference>
<comment type="caution">
    <text evidence="3">The sequence shown here is derived from an EMBL/GenBank/DDBJ whole genome shotgun (WGS) entry which is preliminary data.</text>
</comment>
<sequence length="173" mass="18500">MTPRNDLKAQAQHVAATAQRQLADAHADRTLQRGQAELLALLKDQQHELKRLRHDVSRRRSGGFPWGLLLLVGAGYALYRTTPSVRDRIDGLLKRLDPGVQGNLTRAADAVGDAASDLTQGKNPADAAGRAAGEVQRAGEKAVDGAAETWQELKDTGRQAADDVKAGHTKGIA</sequence>
<evidence type="ECO:0000313" key="3">
    <source>
        <dbReference type="EMBL" id="MFC3834135.1"/>
    </source>
</evidence>
<accession>A0ABV7ZBK3</accession>
<keyword evidence="4" id="KW-1185">Reference proteome</keyword>
<keyword evidence="2" id="KW-1133">Transmembrane helix</keyword>
<dbReference type="RefSeq" id="WP_380102521.1">
    <property type="nucleotide sequence ID" value="NZ_JBHRZG010000022.1"/>
</dbReference>
<evidence type="ECO:0000256" key="1">
    <source>
        <dbReference type="SAM" id="MobiDB-lite"/>
    </source>
</evidence>
<protein>
    <submittedName>
        <fullName evidence="3">YtxH domain-containing protein</fullName>
    </submittedName>
</protein>